<evidence type="ECO:0000313" key="3">
    <source>
        <dbReference type="EMBL" id="NMV39769.1"/>
    </source>
</evidence>
<dbReference type="RefSeq" id="WP_058142295.1">
    <property type="nucleotide sequence ID" value="NZ_JABBZM010000016.1"/>
</dbReference>
<protein>
    <submittedName>
        <fullName evidence="3">Pilus assembly protein PilL</fullName>
    </submittedName>
</protein>
<evidence type="ECO:0000313" key="4">
    <source>
        <dbReference type="Proteomes" id="UP000575469"/>
    </source>
</evidence>
<evidence type="ECO:0000256" key="1">
    <source>
        <dbReference type="SAM" id="MobiDB-lite"/>
    </source>
</evidence>
<reference evidence="3 4" key="1">
    <citation type="submission" date="2020-04" db="EMBL/GenBank/DDBJ databases">
        <title>Ralstonia insidiosa genome sequencing and assembly.</title>
        <authorList>
            <person name="Martins R.C.R."/>
            <person name="Perdigao-Neto L.V."/>
            <person name="Levin A.S.S."/>
            <person name="Costa S.F."/>
        </authorList>
    </citation>
    <scope>NUCLEOTIDE SEQUENCE [LARGE SCALE GENOMIC DNA]</scope>
    <source>
        <strain evidence="3 4">5047</strain>
    </source>
</reference>
<evidence type="ECO:0000256" key="2">
    <source>
        <dbReference type="SAM" id="SignalP"/>
    </source>
</evidence>
<feature type="region of interest" description="Disordered" evidence="1">
    <location>
        <begin position="176"/>
        <end position="203"/>
    </location>
</feature>
<accession>A0A848P2L4</accession>
<proteinExistence type="predicted"/>
<keyword evidence="2" id="KW-0732">Signal</keyword>
<dbReference type="Proteomes" id="UP000575469">
    <property type="component" value="Unassembled WGS sequence"/>
</dbReference>
<feature type="signal peptide" evidence="2">
    <location>
        <begin position="1"/>
        <end position="26"/>
    </location>
</feature>
<organism evidence="3 4">
    <name type="scientific">Ralstonia insidiosa</name>
    <dbReference type="NCBI Taxonomy" id="190721"/>
    <lineage>
        <taxon>Bacteria</taxon>
        <taxon>Pseudomonadati</taxon>
        <taxon>Pseudomonadota</taxon>
        <taxon>Betaproteobacteria</taxon>
        <taxon>Burkholderiales</taxon>
        <taxon>Burkholderiaceae</taxon>
        <taxon>Ralstonia</taxon>
    </lineage>
</organism>
<comment type="caution">
    <text evidence="3">The sequence shown here is derived from an EMBL/GenBank/DDBJ whole genome shotgun (WGS) entry which is preliminary data.</text>
</comment>
<sequence length="203" mass="21149">MQPLTCVAHRLAVPVMLAGCVLIAGCAATGAASTPAARQSPPEPAVFARTISPEPEQGQIPVARYGRYTLVEMVPEPAQRDLLRQVIEISIPPTFDASVGDALRHVLLRTGYRLCDAPDAASLFTLPLPAAHLRLGPLPLREALLTLAGPAWKLSVDDAARAVCFTRVTSARAPSANPIPAAAASSAPAAESANSQVPQEAQP</sequence>
<name>A0A848P2L4_9RALS</name>
<dbReference type="AlphaFoldDB" id="A0A848P2L4"/>
<gene>
    <name evidence="3" type="ORF">HGR00_17795</name>
</gene>
<feature type="compositionally biased region" description="Low complexity" evidence="1">
    <location>
        <begin position="176"/>
        <end position="195"/>
    </location>
</feature>
<feature type="chain" id="PRO_5032634999" evidence="2">
    <location>
        <begin position="27"/>
        <end position="203"/>
    </location>
</feature>
<dbReference type="NCBIfam" id="TIGR03748">
    <property type="entry name" value="conj_PilL"/>
    <property type="match status" value="1"/>
</dbReference>
<dbReference type="EMBL" id="JABBZM010000016">
    <property type="protein sequence ID" value="NMV39769.1"/>
    <property type="molecule type" value="Genomic_DNA"/>
</dbReference>
<dbReference type="InterPro" id="IPR022260">
    <property type="entry name" value="Integr_conj_element_PilL"/>
</dbReference>